<comment type="caution">
    <text evidence="1">The sequence shown here is derived from an EMBL/GenBank/DDBJ whole genome shotgun (WGS) entry which is preliminary data.</text>
</comment>
<accession>A0ACC1K975</accession>
<keyword evidence="2" id="KW-1185">Reference proteome</keyword>
<evidence type="ECO:0000313" key="1">
    <source>
        <dbReference type="EMBL" id="KAJ2776077.1"/>
    </source>
</evidence>
<organism evidence="1 2">
    <name type="scientific">Coemansia linderi</name>
    <dbReference type="NCBI Taxonomy" id="2663919"/>
    <lineage>
        <taxon>Eukaryota</taxon>
        <taxon>Fungi</taxon>
        <taxon>Fungi incertae sedis</taxon>
        <taxon>Zoopagomycota</taxon>
        <taxon>Kickxellomycotina</taxon>
        <taxon>Kickxellomycetes</taxon>
        <taxon>Kickxellales</taxon>
        <taxon>Kickxellaceae</taxon>
        <taxon>Coemansia</taxon>
    </lineage>
</organism>
<gene>
    <name evidence="1" type="ORF">GGI18_004422</name>
</gene>
<evidence type="ECO:0000313" key="2">
    <source>
        <dbReference type="Proteomes" id="UP001140066"/>
    </source>
</evidence>
<reference evidence="1" key="1">
    <citation type="submission" date="2022-07" db="EMBL/GenBank/DDBJ databases">
        <title>Phylogenomic reconstructions and comparative analyses of Kickxellomycotina fungi.</title>
        <authorList>
            <person name="Reynolds N.K."/>
            <person name="Stajich J.E."/>
            <person name="Barry K."/>
            <person name="Grigoriev I.V."/>
            <person name="Crous P."/>
            <person name="Smith M.E."/>
        </authorList>
    </citation>
    <scope>NUCLEOTIDE SEQUENCE</scope>
    <source>
        <strain evidence="1">BCRC 34191</strain>
    </source>
</reference>
<proteinExistence type="predicted"/>
<dbReference type="Proteomes" id="UP001140066">
    <property type="component" value="Unassembled WGS sequence"/>
</dbReference>
<feature type="non-terminal residue" evidence="1">
    <location>
        <position position="81"/>
    </location>
</feature>
<name>A0ACC1K975_9FUNG</name>
<dbReference type="EMBL" id="JANBUK010002019">
    <property type="protein sequence ID" value="KAJ2776077.1"/>
    <property type="molecule type" value="Genomic_DNA"/>
</dbReference>
<protein>
    <submittedName>
        <fullName evidence="1">Uncharacterized protein</fullName>
    </submittedName>
</protein>
<sequence>MPAATPQAVATPCFNLVQVPGSHMPTDDALAAAISSILDVSDLSTITMKIVRDELSRMFGVDMSSRREFISQTVQAMIQHR</sequence>